<dbReference type="InterPro" id="IPR008253">
    <property type="entry name" value="Marvel"/>
</dbReference>
<keyword evidence="3 5" id="KW-1133">Transmembrane helix</keyword>
<feature type="transmembrane region" description="Helical" evidence="5">
    <location>
        <begin position="125"/>
        <end position="145"/>
    </location>
</feature>
<evidence type="ECO:0000256" key="2">
    <source>
        <dbReference type="ARBA" id="ARBA00022692"/>
    </source>
</evidence>
<comment type="subcellular location">
    <subcellularLocation>
        <location evidence="1">Membrane</location>
        <topology evidence="1">Multi-pass membrane protein</topology>
    </subcellularLocation>
</comment>
<dbReference type="AlphaFoldDB" id="A0A1E4TF27"/>
<evidence type="ECO:0000256" key="5">
    <source>
        <dbReference type="SAM" id="Phobius"/>
    </source>
</evidence>
<evidence type="ECO:0000256" key="1">
    <source>
        <dbReference type="ARBA" id="ARBA00004141"/>
    </source>
</evidence>
<feature type="transmembrane region" description="Helical" evidence="5">
    <location>
        <begin position="76"/>
        <end position="93"/>
    </location>
</feature>
<dbReference type="EMBL" id="KV453842">
    <property type="protein sequence ID" value="ODV90382.1"/>
    <property type="molecule type" value="Genomic_DNA"/>
</dbReference>
<name>A0A1E4TF27_9ASCO</name>
<proteinExistence type="predicted"/>
<sequence>MTSRTNSTLRVLNFVWLVIVLGLVGNLIDTQNHVNPQVNFCIFAAVFGLLFGVFYGVLAQFFSALAFPILLTSFDFLNVVFTFAGATSLAVAIRTHSCSNMDYVNSNAVTQGSSMRCREAQAATAFLYFSFFTFLASLILSAVAITRNGLSLPSRRSAPRGGVPTMSQV</sequence>
<dbReference type="OrthoDB" id="5423111at2759"/>
<keyword evidence="2 5" id="KW-0812">Transmembrane</keyword>
<feature type="domain" description="MARVEL" evidence="6">
    <location>
        <begin position="7"/>
        <end position="140"/>
    </location>
</feature>
<feature type="transmembrane region" description="Helical" evidence="5">
    <location>
        <begin position="12"/>
        <end position="28"/>
    </location>
</feature>
<organism evidence="7 8">
    <name type="scientific">Tortispora caseinolytica NRRL Y-17796</name>
    <dbReference type="NCBI Taxonomy" id="767744"/>
    <lineage>
        <taxon>Eukaryota</taxon>
        <taxon>Fungi</taxon>
        <taxon>Dikarya</taxon>
        <taxon>Ascomycota</taxon>
        <taxon>Saccharomycotina</taxon>
        <taxon>Trigonopsidomycetes</taxon>
        <taxon>Trigonopsidales</taxon>
        <taxon>Trigonopsidaceae</taxon>
        <taxon>Tortispora</taxon>
    </lineage>
</organism>
<dbReference type="PANTHER" id="PTHR28165:SF1">
    <property type="entry name" value="NON-CLASSICAL EXPORT PROTEIN 2-RELATED"/>
    <property type="match status" value="1"/>
</dbReference>
<keyword evidence="4 5" id="KW-0472">Membrane</keyword>
<evidence type="ECO:0000256" key="3">
    <source>
        <dbReference type="ARBA" id="ARBA00022989"/>
    </source>
</evidence>
<gene>
    <name evidence="7" type="ORF">CANCADRAFT_56918</name>
</gene>
<dbReference type="GO" id="GO:0072659">
    <property type="term" value="P:protein localization to plasma membrane"/>
    <property type="evidence" value="ECO:0007669"/>
    <property type="project" value="TreeGrafter"/>
</dbReference>
<dbReference type="Pfam" id="PF01284">
    <property type="entry name" value="MARVEL"/>
    <property type="match status" value="1"/>
</dbReference>
<dbReference type="PANTHER" id="PTHR28165">
    <property type="entry name" value="NON-CLASSICAL EXPORT PROTEIN 2-RELATED"/>
    <property type="match status" value="1"/>
</dbReference>
<protein>
    <recommendedName>
        <fullName evidence="6">MARVEL domain-containing protein</fullName>
    </recommendedName>
</protein>
<evidence type="ECO:0000259" key="6">
    <source>
        <dbReference type="Pfam" id="PF01284"/>
    </source>
</evidence>
<dbReference type="Proteomes" id="UP000095023">
    <property type="component" value="Unassembled WGS sequence"/>
</dbReference>
<dbReference type="GO" id="GO:0005886">
    <property type="term" value="C:plasma membrane"/>
    <property type="evidence" value="ECO:0007669"/>
    <property type="project" value="TreeGrafter"/>
</dbReference>
<dbReference type="GO" id="GO:0032126">
    <property type="term" value="C:eisosome"/>
    <property type="evidence" value="ECO:0007669"/>
    <property type="project" value="TreeGrafter"/>
</dbReference>
<accession>A0A1E4TF27</accession>
<evidence type="ECO:0000256" key="4">
    <source>
        <dbReference type="ARBA" id="ARBA00023136"/>
    </source>
</evidence>
<keyword evidence="8" id="KW-1185">Reference proteome</keyword>
<dbReference type="InterPro" id="IPR052649">
    <property type="entry name" value="NCE102-like"/>
</dbReference>
<evidence type="ECO:0000313" key="7">
    <source>
        <dbReference type="EMBL" id="ODV90382.1"/>
    </source>
</evidence>
<reference evidence="8" key="1">
    <citation type="submission" date="2016-02" db="EMBL/GenBank/DDBJ databases">
        <title>Comparative genomics of biotechnologically important yeasts.</title>
        <authorList>
            <consortium name="DOE Joint Genome Institute"/>
            <person name="Riley R."/>
            <person name="Haridas S."/>
            <person name="Wolfe K.H."/>
            <person name="Lopes M.R."/>
            <person name="Hittinger C.T."/>
            <person name="Goker M."/>
            <person name="Salamov A."/>
            <person name="Wisecaver J."/>
            <person name="Long T.M."/>
            <person name="Aerts A.L."/>
            <person name="Barry K."/>
            <person name="Choi C."/>
            <person name="Clum A."/>
            <person name="Coughlan A.Y."/>
            <person name="Deshpande S."/>
            <person name="Douglass A.P."/>
            <person name="Hanson S.J."/>
            <person name="Klenk H.-P."/>
            <person name="Labutti K."/>
            <person name="Lapidus A."/>
            <person name="Lindquist E."/>
            <person name="Lipzen A."/>
            <person name="Meier-Kolthoff J.P."/>
            <person name="Ohm R.A."/>
            <person name="Otillar R.P."/>
            <person name="Pangilinan J."/>
            <person name="Peng Y."/>
            <person name="Rokas A."/>
            <person name="Rosa C.A."/>
            <person name="Scheuner C."/>
            <person name="Sibirny A.A."/>
            <person name="Slot J.C."/>
            <person name="Stielow J.B."/>
            <person name="Sun H."/>
            <person name="Kurtzman C.P."/>
            <person name="Blackwell M."/>
            <person name="Jeffries T.W."/>
            <person name="Grigoriev I.V."/>
        </authorList>
    </citation>
    <scope>NUCLEOTIDE SEQUENCE [LARGE SCALE GENOMIC DNA]</scope>
    <source>
        <strain evidence="8">NRRL Y-17796</strain>
    </source>
</reference>
<dbReference type="GO" id="GO:0070941">
    <property type="term" value="P:eisosome assembly"/>
    <property type="evidence" value="ECO:0007669"/>
    <property type="project" value="TreeGrafter"/>
</dbReference>
<feature type="transmembrane region" description="Helical" evidence="5">
    <location>
        <begin position="40"/>
        <end position="70"/>
    </location>
</feature>
<evidence type="ECO:0000313" key="8">
    <source>
        <dbReference type="Proteomes" id="UP000095023"/>
    </source>
</evidence>